<reference evidence="7 10" key="3">
    <citation type="submission" date="2018-06" db="EMBL/GenBank/DDBJ databases">
        <authorList>
            <consortium name="Pathogen Informatics"/>
            <person name="Doyle S."/>
        </authorList>
    </citation>
    <scope>NUCLEOTIDE SEQUENCE [LARGE SCALE GENOMIC DNA]</scope>
    <source>
        <strain evidence="7 10">NCTC11327</strain>
    </source>
</reference>
<evidence type="ECO:0000313" key="6">
    <source>
        <dbReference type="EMBL" id="SUQ26282.1"/>
    </source>
</evidence>
<dbReference type="Pfam" id="PF02371">
    <property type="entry name" value="Transposase_20"/>
    <property type="match status" value="1"/>
</dbReference>
<keyword evidence="9" id="KW-1185">Reference proteome</keyword>
<reference evidence="3" key="2">
    <citation type="submission" date="2018-01" db="EMBL/GenBank/DDBJ databases">
        <title>FDA dAtabase for Regulatory Grade micrObial Sequences (FDA-ARGOS): Supporting development and validation of Infectious Disease Dx tests.</title>
        <authorList>
            <person name="Hoffmann M."/>
            <person name="Allard M."/>
            <person name="Evans P."/>
            <person name="Brown E."/>
            <person name="Tallon L."/>
            <person name="Sadzewicz L."/>
            <person name="Sengamalay N."/>
            <person name="Ott S."/>
            <person name="Godinez A."/>
            <person name="Nagaraj S."/>
            <person name="Vyas G."/>
            <person name="Aluvathingal J."/>
            <person name="Nadendla S."/>
            <person name="Geyer C."/>
            <person name="Sichtig H."/>
        </authorList>
    </citation>
    <scope>NUCLEOTIDE SEQUENCE</scope>
    <source>
        <strain evidence="3">ATCC 33809</strain>
    </source>
</reference>
<dbReference type="NCBIfam" id="NF033542">
    <property type="entry name" value="transpos_IS110"/>
    <property type="match status" value="1"/>
</dbReference>
<dbReference type="AlphaFoldDB" id="A0A0X8LJ89"/>
<evidence type="ECO:0000259" key="1">
    <source>
        <dbReference type="Pfam" id="PF01548"/>
    </source>
</evidence>
<dbReference type="EMBL" id="UHIP01000002">
    <property type="protein sequence ID" value="SUQ26282.1"/>
    <property type="molecule type" value="Genomic_DNA"/>
</dbReference>
<dbReference type="InterPro" id="IPR003346">
    <property type="entry name" value="Transposase_20"/>
</dbReference>
<feature type="domain" description="Transposase IS110-like N-terminal" evidence="1">
    <location>
        <begin position="7"/>
        <end position="147"/>
    </location>
</feature>
<dbReference type="RefSeq" id="WP_061055364.1">
    <property type="nucleotide sequence ID" value="NZ_CABLBX010000038.1"/>
</dbReference>
<dbReference type="Proteomes" id="UP000254626">
    <property type="component" value="Unassembled WGS sequence"/>
</dbReference>
<dbReference type="KEGG" id="vfl:AL536_05595"/>
<dbReference type="GO" id="GO:0003677">
    <property type="term" value="F:DNA binding"/>
    <property type="evidence" value="ECO:0007669"/>
    <property type="project" value="InterPro"/>
</dbReference>
<dbReference type="OrthoDB" id="5289737at2"/>
<dbReference type="EMBL" id="CP014034">
    <property type="protein sequence ID" value="AMF92959.1"/>
    <property type="molecule type" value="Genomic_DNA"/>
</dbReference>
<feature type="domain" description="Transposase IS116/IS110/IS902 C-terminal" evidence="2">
    <location>
        <begin position="213"/>
        <end position="293"/>
    </location>
</feature>
<dbReference type="PANTHER" id="PTHR33055:SF3">
    <property type="entry name" value="PUTATIVE TRANSPOSASE FOR IS117-RELATED"/>
    <property type="match status" value="1"/>
</dbReference>
<organism evidence="7 10">
    <name type="scientific">Vibrio fluvialis</name>
    <dbReference type="NCBI Taxonomy" id="676"/>
    <lineage>
        <taxon>Bacteria</taxon>
        <taxon>Pseudomonadati</taxon>
        <taxon>Pseudomonadota</taxon>
        <taxon>Gammaproteobacteria</taxon>
        <taxon>Vibrionales</taxon>
        <taxon>Vibrionaceae</taxon>
        <taxon>Vibrio</taxon>
    </lineage>
</organism>
<evidence type="ECO:0000313" key="4">
    <source>
        <dbReference type="EMBL" id="AMF92934.1"/>
    </source>
</evidence>
<accession>A0A0X8LJ89</accession>
<dbReference type="EMBL" id="CP014034">
    <property type="protein sequence ID" value="AMF92079.1"/>
    <property type="molecule type" value="Genomic_DNA"/>
</dbReference>
<reference evidence="9" key="1">
    <citation type="submission" date="2015-12" db="EMBL/GenBank/DDBJ databases">
        <title>FDA dAtabase for Regulatory Grade micrObial Sequences (FDA-ARGOS): Supporting development and validation of Infectious Disease Dx tests.</title>
        <authorList>
            <person name="Hoffmann M."/>
            <person name="Allard M."/>
            <person name="Evans P."/>
            <person name="Brown E."/>
            <person name="Tallon L.J."/>
            <person name="Sadzewicz L."/>
            <person name="Sengamalay N."/>
            <person name="Ott S."/>
            <person name="Godinez A."/>
            <person name="Nagaraj S."/>
            <person name="Vyas G."/>
            <person name="Aluvathingal J."/>
            <person name="Nadendla S."/>
            <person name="Geyer C."/>
            <person name="Sichtig H."/>
        </authorList>
    </citation>
    <scope>NUCLEOTIDE SEQUENCE [LARGE SCALE GENOMIC DNA]</scope>
    <source>
        <strain evidence="9">ATCC 33809</strain>
    </source>
</reference>
<proteinExistence type="predicted"/>
<evidence type="ECO:0000313" key="3">
    <source>
        <dbReference type="EMBL" id="AMF92079.1"/>
    </source>
</evidence>
<dbReference type="InterPro" id="IPR002525">
    <property type="entry name" value="Transp_IS110-like_N"/>
</dbReference>
<dbReference type="Proteomes" id="UP000057088">
    <property type="component" value="Chromosome 1"/>
</dbReference>
<evidence type="ECO:0000313" key="7">
    <source>
        <dbReference type="EMBL" id="SUQ26313.1"/>
    </source>
</evidence>
<dbReference type="GeneID" id="29384356"/>
<name>A0A0X8LJ89_VIBFL</name>
<dbReference type="EMBL" id="CP014034">
    <property type="protein sequence ID" value="AMF92934.1"/>
    <property type="molecule type" value="Genomic_DNA"/>
</dbReference>
<evidence type="ECO:0000259" key="2">
    <source>
        <dbReference type="Pfam" id="PF02371"/>
    </source>
</evidence>
<dbReference type="PANTHER" id="PTHR33055">
    <property type="entry name" value="TRANSPOSASE FOR INSERTION SEQUENCE ELEMENT IS1111A"/>
    <property type="match status" value="1"/>
</dbReference>
<dbReference type="KEGG" id="vfl:AL536_00910"/>
<evidence type="ECO:0000313" key="5">
    <source>
        <dbReference type="EMBL" id="AMF92959.1"/>
    </source>
</evidence>
<dbReference type="KEGG" id="vfl:AL536_05740"/>
<evidence type="ECO:0000313" key="10">
    <source>
        <dbReference type="Proteomes" id="UP000254626"/>
    </source>
</evidence>
<protein>
    <submittedName>
        <fullName evidence="3">IS110 family transposase</fullName>
    </submittedName>
    <submittedName>
        <fullName evidence="7">Transposase IS116</fullName>
    </submittedName>
</protein>
<dbReference type="GO" id="GO:0006313">
    <property type="term" value="P:DNA transposition"/>
    <property type="evidence" value="ECO:0007669"/>
    <property type="project" value="InterPro"/>
</dbReference>
<dbReference type="Pfam" id="PF01548">
    <property type="entry name" value="DEDD_Tnp_IS110"/>
    <property type="match status" value="1"/>
</dbReference>
<dbReference type="EMBL" id="UHIP01000002">
    <property type="protein sequence ID" value="SUQ26313.1"/>
    <property type="molecule type" value="Genomic_DNA"/>
</dbReference>
<dbReference type="GO" id="GO:0004803">
    <property type="term" value="F:transposase activity"/>
    <property type="evidence" value="ECO:0007669"/>
    <property type="project" value="InterPro"/>
</dbReference>
<dbReference type="EMBL" id="UHIP01000002">
    <property type="protein sequence ID" value="SUQ26889.1"/>
    <property type="molecule type" value="Genomic_DNA"/>
</dbReference>
<gene>
    <name evidence="3" type="ORF">AL536_00910</name>
    <name evidence="4" type="ORF">AL536_05595</name>
    <name evidence="5" type="ORF">AL536_05740</name>
    <name evidence="6" type="ORF">NCTC11327_03142</name>
    <name evidence="7" type="ORF">NCTC11327_03173</name>
    <name evidence="8" type="ORF">NCTC11327_03754</name>
</gene>
<evidence type="ECO:0000313" key="9">
    <source>
        <dbReference type="Proteomes" id="UP000057088"/>
    </source>
</evidence>
<evidence type="ECO:0000313" key="8">
    <source>
        <dbReference type="EMBL" id="SUQ26889.1"/>
    </source>
</evidence>
<sequence>MSTIQTIGIDLAKNVFSIHGVDAYGKCVLRKTVKRNRLLEVFANLPPCLVGMEACSGAHHWARELSKLGHTPRIMASKFVIPYRQNEKNDANDAEAICEAVSRPKTRFVAIKSTEQQAVLTLHRIRHGLIKNRTATINQLRGLLSEFGIIIPQGRYPLQNTISSILEDAENGLPMLARELLYDLVNRIHDINIEVLRYDRKIYALVSQMKEAKKLMTIPGVGEHSATAIVATVSDGKQFRSSRQFAAWVGLVPRQYTTGGHVQLGRISKRGDKHIRTLLIHGARAVIARCKDKTDRNSLWLQQLVERRGYKRATVALAAKNARIIWALLTSGNEYKVNYING</sequence>
<dbReference type="InterPro" id="IPR047650">
    <property type="entry name" value="Transpos_IS110"/>
</dbReference>